<keyword evidence="3" id="KW-1003">Cell membrane</keyword>
<accession>A0ABV6BAZ1</accession>
<dbReference type="Pfam" id="PF02665">
    <property type="entry name" value="Nitrate_red_gam"/>
    <property type="match status" value="1"/>
</dbReference>
<feature type="transmembrane region" description="Helical" evidence="13">
    <location>
        <begin position="184"/>
        <end position="202"/>
    </location>
</feature>
<keyword evidence="6" id="KW-0479">Metal-binding</keyword>
<feature type="transmembrane region" description="Helical" evidence="13">
    <location>
        <begin position="130"/>
        <end position="151"/>
    </location>
</feature>
<evidence type="ECO:0000256" key="4">
    <source>
        <dbReference type="ARBA" id="ARBA00022617"/>
    </source>
</evidence>
<sequence length="229" mass="25842">MSYFDHFAFGIYPYIAFAVMLIGSWIRYDREQYTWKTSSSQLLEKKDLRRGSIPFHIGIIAILGGHAVGLLTPPEVWHLFGISASFKQMIAMGVGGFFGLICLYGLVILLKRRLTNPRVRASSNPMDIALLWLLLAQLLLGLSSIFVSAGHMDGSEMLKLMAWAQNTVTFDSAEAVAAMQGVHWIFKAHIVLGMTLFVVFPFSRLVHMLSVPLQYIGRPHQIVRQRFIR</sequence>
<feature type="transmembrane region" description="Helical" evidence="13">
    <location>
        <begin position="48"/>
        <end position="69"/>
    </location>
</feature>
<evidence type="ECO:0000256" key="7">
    <source>
        <dbReference type="ARBA" id="ARBA00022982"/>
    </source>
</evidence>
<dbReference type="Gene3D" id="1.20.950.20">
    <property type="entry name" value="Transmembrane di-heme cytochromes, Chain C"/>
    <property type="match status" value="1"/>
</dbReference>
<feature type="domain" description="NarG-like" evidence="14">
    <location>
        <begin position="5"/>
        <end position="226"/>
    </location>
</feature>
<dbReference type="EMBL" id="JBHLXP010000001">
    <property type="protein sequence ID" value="MFC0047173.1"/>
    <property type="molecule type" value="Genomic_DNA"/>
</dbReference>
<keyword evidence="10" id="KW-0408">Iron</keyword>
<feature type="transmembrane region" description="Helical" evidence="13">
    <location>
        <begin position="6"/>
        <end position="28"/>
    </location>
</feature>
<evidence type="ECO:0000256" key="11">
    <source>
        <dbReference type="ARBA" id="ARBA00023063"/>
    </source>
</evidence>
<dbReference type="PANTHER" id="PTHR30598">
    <property type="entry name" value="NITRATE REDUCTASE PRIVATE CHAPERONE, REDOX ENZYME MATURATION PROTEIN REMP FAMILY"/>
    <property type="match status" value="1"/>
</dbReference>
<name>A0ABV6BAZ1_9GAMM</name>
<dbReference type="Proteomes" id="UP001589813">
    <property type="component" value="Unassembled WGS sequence"/>
</dbReference>
<evidence type="ECO:0000256" key="1">
    <source>
        <dbReference type="ARBA" id="ARBA00004651"/>
    </source>
</evidence>
<dbReference type="InterPro" id="IPR003816">
    <property type="entry name" value="Nitrate_red_gam"/>
</dbReference>
<keyword evidence="7" id="KW-0249">Electron transport</keyword>
<dbReference type="InterPro" id="IPR051936">
    <property type="entry name" value="Heme-iron_electron_transfer"/>
</dbReference>
<evidence type="ECO:0000313" key="16">
    <source>
        <dbReference type="Proteomes" id="UP001589813"/>
    </source>
</evidence>
<organism evidence="15 16">
    <name type="scientific">Rheinheimera tilapiae</name>
    <dbReference type="NCBI Taxonomy" id="875043"/>
    <lineage>
        <taxon>Bacteria</taxon>
        <taxon>Pseudomonadati</taxon>
        <taxon>Pseudomonadota</taxon>
        <taxon>Gammaproteobacteria</taxon>
        <taxon>Chromatiales</taxon>
        <taxon>Chromatiaceae</taxon>
        <taxon>Rheinheimera</taxon>
    </lineage>
</organism>
<feature type="transmembrane region" description="Helical" evidence="13">
    <location>
        <begin position="89"/>
        <end position="110"/>
    </location>
</feature>
<evidence type="ECO:0000256" key="8">
    <source>
        <dbReference type="ARBA" id="ARBA00022989"/>
    </source>
</evidence>
<dbReference type="RefSeq" id="WP_377240177.1">
    <property type="nucleotide sequence ID" value="NZ_JBHLXP010000001.1"/>
</dbReference>
<evidence type="ECO:0000259" key="14">
    <source>
        <dbReference type="Pfam" id="PF02665"/>
    </source>
</evidence>
<evidence type="ECO:0000256" key="5">
    <source>
        <dbReference type="ARBA" id="ARBA00022692"/>
    </source>
</evidence>
<evidence type="ECO:0000256" key="3">
    <source>
        <dbReference type="ARBA" id="ARBA00022475"/>
    </source>
</evidence>
<dbReference type="SUPFAM" id="SSF103501">
    <property type="entry name" value="Respiratory nitrate reductase 1 gamma chain"/>
    <property type="match status" value="1"/>
</dbReference>
<dbReference type="NCBIfam" id="TIGR00351">
    <property type="entry name" value="narI"/>
    <property type="match status" value="1"/>
</dbReference>
<evidence type="ECO:0000256" key="9">
    <source>
        <dbReference type="ARBA" id="ARBA00023002"/>
    </source>
</evidence>
<evidence type="ECO:0000256" key="10">
    <source>
        <dbReference type="ARBA" id="ARBA00023004"/>
    </source>
</evidence>
<comment type="caution">
    <text evidence="15">The sequence shown here is derived from an EMBL/GenBank/DDBJ whole genome shotgun (WGS) entry which is preliminary data.</text>
</comment>
<dbReference type="InterPro" id="IPR023234">
    <property type="entry name" value="NarG-like_domain"/>
</dbReference>
<keyword evidence="8 13" id="KW-1133">Transmembrane helix</keyword>
<dbReference type="InterPro" id="IPR036197">
    <property type="entry name" value="NarG-like_sf"/>
</dbReference>
<gene>
    <name evidence="15" type="primary">narI</name>
    <name evidence="15" type="ORF">ACFFJP_02575</name>
</gene>
<keyword evidence="16" id="KW-1185">Reference proteome</keyword>
<keyword evidence="12 13" id="KW-0472">Membrane</keyword>
<evidence type="ECO:0000256" key="6">
    <source>
        <dbReference type="ARBA" id="ARBA00022723"/>
    </source>
</evidence>
<dbReference type="PANTHER" id="PTHR30598:SF3">
    <property type="entry name" value="RESPIRATORY NITRATE REDUCTASE 1 GAMMA CHAIN"/>
    <property type="match status" value="1"/>
</dbReference>
<keyword evidence="4" id="KW-0349">Heme</keyword>
<keyword evidence="9" id="KW-0560">Oxidoreductase</keyword>
<reference evidence="15 16" key="1">
    <citation type="submission" date="2024-09" db="EMBL/GenBank/DDBJ databases">
        <authorList>
            <person name="Sun Q."/>
            <person name="Mori K."/>
        </authorList>
    </citation>
    <scope>NUCLEOTIDE SEQUENCE [LARGE SCALE GENOMIC DNA]</scope>
    <source>
        <strain evidence="15 16">KCTC 23315</strain>
    </source>
</reference>
<evidence type="ECO:0000256" key="12">
    <source>
        <dbReference type="ARBA" id="ARBA00023136"/>
    </source>
</evidence>
<evidence type="ECO:0000256" key="2">
    <source>
        <dbReference type="ARBA" id="ARBA00022448"/>
    </source>
</evidence>
<keyword evidence="5 13" id="KW-0812">Transmembrane</keyword>
<protein>
    <submittedName>
        <fullName evidence="15">Respiratory nitrate reductase subunit gamma</fullName>
    </submittedName>
</protein>
<evidence type="ECO:0000256" key="13">
    <source>
        <dbReference type="SAM" id="Phobius"/>
    </source>
</evidence>
<keyword evidence="11" id="KW-0534">Nitrate assimilation</keyword>
<proteinExistence type="predicted"/>
<keyword evidence="2" id="KW-0813">Transport</keyword>
<comment type="subcellular location">
    <subcellularLocation>
        <location evidence="1">Cell membrane</location>
        <topology evidence="1">Multi-pass membrane protein</topology>
    </subcellularLocation>
</comment>
<evidence type="ECO:0000313" key="15">
    <source>
        <dbReference type="EMBL" id="MFC0047173.1"/>
    </source>
</evidence>